<keyword evidence="1" id="KW-0812">Transmembrane</keyword>
<proteinExistence type="predicted"/>
<evidence type="ECO:0000313" key="3">
    <source>
        <dbReference type="Proteomes" id="UP000244948"/>
    </source>
</evidence>
<evidence type="ECO:0000256" key="1">
    <source>
        <dbReference type="SAM" id="Phobius"/>
    </source>
</evidence>
<reference evidence="2 3" key="1">
    <citation type="journal article" date="2018" name="Genome Announc.">
        <title>Ignatzschineria cameli sp. nov., isolated from necrotic foot tissue of dromedaries (Camelus dromedarius) and associated maggots (Wohlfahrtia species) in Dubai.</title>
        <authorList>
            <person name="Tsang C.C."/>
            <person name="Tang J.Y."/>
            <person name="Fong J.Y."/>
            <person name="Kinne J."/>
            <person name="Lee H.H."/>
            <person name="Joseph M."/>
            <person name="Jose S."/>
            <person name="Schuster R.K."/>
            <person name="Tang Y."/>
            <person name="Sivakumar S."/>
            <person name="Chen J.H."/>
            <person name="Teng J.L."/>
            <person name="Lau S.K."/>
            <person name="Wernery U."/>
            <person name="Woo P.C."/>
        </authorList>
    </citation>
    <scope>NUCLEOTIDE SEQUENCE [LARGE SCALE GENOMIC DNA]</scope>
    <source>
        <strain evidence="2 3">KCTC 22643</strain>
    </source>
</reference>
<accession>A0A2U2AMG2</accession>
<protein>
    <submittedName>
        <fullName evidence="2">Uncharacterized protein</fullName>
    </submittedName>
</protein>
<organism evidence="2 3">
    <name type="scientific">Ignatzschineria indica</name>
    <dbReference type="NCBI Taxonomy" id="472583"/>
    <lineage>
        <taxon>Bacteria</taxon>
        <taxon>Pseudomonadati</taxon>
        <taxon>Pseudomonadota</taxon>
        <taxon>Gammaproteobacteria</taxon>
        <taxon>Cardiobacteriales</taxon>
        <taxon>Ignatzschineriaceae</taxon>
        <taxon>Ignatzschineria</taxon>
    </lineage>
</organism>
<keyword evidence="1" id="KW-1133">Transmembrane helix</keyword>
<keyword evidence="3" id="KW-1185">Reference proteome</keyword>
<gene>
    <name evidence="2" type="ORF">DC082_01940</name>
</gene>
<dbReference type="EMBL" id="QEWR01000002">
    <property type="protein sequence ID" value="PWD84327.1"/>
    <property type="molecule type" value="Genomic_DNA"/>
</dbReference>
<evidence type="ECO:0000313" key="2">
    <source>
        <dbReference type="EMBL" id="PWD84327.1"/>
    </source>
</evidence>
<feature type="transmembrane region" description="Helical" evidence="1">
    <location>
        <begin position="31"/>
        <end position="52"/>
    </location>
</feature>
<dbReference type="Proteomes" id="UP000244948">
    <property type="component" value="Unassembled WGS sequence"/>
</dbReference>
<feature type="transmembrane region" description="Helical" evidence="1">
    <location>
        <begin position="67"/>
        <end position="87"/>
    </location>
</feature>
<feature type="transmembrane region" description="Helical" evidence="1">
    <location>
        <begin position="6"/>
        <end position="24"/>
    </location>
</feature>
<sequence>MEIVLIGLLALLIICYIVSLFLLTKEGVKKLWMSLFLIVYVVAVIALIVLHFKTGLLASIKDMSELYFAYSVITILLLLGLINIWVFKGVIIRVFRGKDLTFTDESEKEKKK</sequence>
<keyword evidence="1" id="KW-0472">Membrane</keyword>
<name>A0A2U2AMG2_9GAMM</name>
<comment type="caution">
    <text evidence="2">The sequence shown here is derived from an EMBL/GenBank/DDBJ whole genome shotgun (WGS) entry which is preliminary data.</text>
</comment>
<dbReference type="RefSeq" id="WP_109235523.1">
    <property type="nucleotide sequence ID" value="NZ_BMXZ01000001.1"/>
</dbReference>
<dbReference type="AlphaFoldDB" id="A0A2U2AMG2"/>